<dbReference type="PANTHER" id="PTHR38478:SF1">
    <property type="entry name" value="ZINC DEPENDENT METALLOPROTEASE DOMAIN LIPOPROTEIN"/>
    <property type="match status" value="1"/>
</dbReference>
<keyword evidence="1" id="KW-0175">Coiled coil</keyword>
<organism evidence="5 6">
    <name type="scientific">Danxiaibacter flavus</name>
    <dbReference type="NCBI Taxonomy" id="3049108"/>
    <lineage>
        <taxon>Bacteria</taxon>
        <taxon>Pseudomonadati</taxon>
        <taxon>Bacteroidota</taxon>
        <taxon>Chitinophagia</taxon>
        <taxon>Chitinophagales</taxon>
        <taxon>Chitinophagaceae</taxon>
        <taxon>Danxiaibacter</taxon>
    </lineage>
</organism>
<reference evidence="5 6" key="1">
    <citation type="submission" date="2023-07" db="EMBL/GenBank/DDBJ databases">
        <authorList>
            <person name="Lian W.-H."/>
        </authorList>
    </citation>
    <scope>NUCLEOTIDE SEQUENCE [LARGE SCALE GENOMIC DNA]</scope>
    <source>
        <strain evidence="5 6">SYSU DXS3180</strain>
    </source>
</reference>
<feature type="domain" description="DUF5117" evidence="4">
    <location>
        <begin position="139"/>
        <end position="303"/>
    </location>
</feature>
<keyword evidence="5" id="KW-0482">Metalloprotease</keyword>
<dbReference type="EMBL" id="JAULBC010000001">
    <property type="protein sequence ID" value="MEX6686218.1"/>
    <property type="molecule type" value="Genomic_DNA"/>
</dbReference>
<dbReference type="Proteomes" id="UP001560573">
    <property type="component" value="Unassembled WGS sequence"/>
</dbReference>
<dbReference type="Gene3D" id="3.40.390.10">
    <property type="entry name" value="Collagenase (Catalytic Domain)"/>
    <property type="match status" value="1"/>
</dbReference>
<protein>
    <submittedName>
        <fullName evidence="5">Zinc-dependent metalloprotease</fullName>
    </submittedName>
</protein>
<accession>A0ABV3Z8M7</accession>
<evidence type="ECO:0000256" key="1">
    <source>
        <dbReference type="SAM" id="Coils"/>
    </source>
</evidence>
<dbReference type="PANTHER" id="PTHR38478">
    <property type="entry name" value="PEPTIDASE M1A AND M12B"/>
    <property type="match status" value="1"/>
</dbReference>
<dbReference type="InterPro" id="IPR032534">
    <property type="entry name" value="EcxA_zinc-bd"/>
</dbReference>
<dbReference type="InterPro" id="IPR034032">
    <property type="entry name" value="Zn_MMP-like_bac"/>
</dbReference>
<comment type="caution">
    <text evidence="5">The sequence shown here is derived from an EMBL/GenBank/DDBJ whole genome shotgun (WGS) entry which is preliminary data.</text>
</comment>
<dbReference type="SUPFAM" id="SSF55486">
    <property type="entry name" value="Metalloproteases ('zincins'), catalytic domain"/>
    <property type="match status" value="1"/>
</dbReference>
<dbReference type="InterPro" id="IPR024079">
    <property type="entry name" value="MetalloPept_cat_dom_sf"/>
</dbReference>
<evidence type="ECO:0000256" key="2">
    <source>
        <dbReference type="SAM" id="SignalP"/>
    </source>
</evidence>
<evidence type="ECO:0000259" key="4">
    <source>
        <dbReference type="Pfam" id="PF17148"/>
    </source>
</evidence>
<dbReference type="InterPro" id="IPR033413">
    <property type="entry name" value="DUF5117"/>
</dbReference>
<feature type="coiled-coil region" evidence="1">
    <location>
        <begin position="826"/>
        <end position="853"/>
    </location>
</feature>
<evidence type="ECO:0000313" key="6">
    <source>
        <dbReference type="Proteomes" id="UP001560573"/>
    </source>
</evidence>
<evidence type="ECO:0000259" key="3">
    <source>
        <dbReference type="Pfam" id="PF16313"/>
    </source>
</evidence>
<evidence type="ECO:0000313" key="5">
    <source>
        <dbReference type="EMBL" id="MEX6686218.1"/>
    </source>
</evidence>
<feature type="chain" id="PRO_5045611575" evidence="2">
    <location>
        <begin position="22"/>
        <end position="869"/>
    </location>
</feature>
<keyword evidence="6" id="KW-1185">Reference proteome</keyword>
<dbReference type="GO" id="GO:0008237">
    <property type="term" value="F:metallopeptidase activity"/>
    <property type="evidence" value="ECO:0007669"/>
    <property type="project" value="UniProtKB-KW"/>
</dbReference>
<feature type="signal peptide" evidence="2">
    <location>
        <begin position="1"/>
        <end position="21"/>
    </location>
</feature>
<keyword evidence="2" id="KW-0732">Signal</keyword>
<gene>
    <name evidence="5" type="ORF">QTN47_01860</name>
</gene>
<name>A0ABV3Z8M7_9BACT</name>
<sequence>MRNKLAILSLALLTPGLVVFAQSKSKKAAVTVSAPAADTAKAPPAKKPAIPPVAEKVKGSTKTDGLFTLYQDTASGSVQLYIKKDQLDKEFIYQSFSLDGPNALYLNQSMHRSNFVFKVKRSFDKLEFQEVNTDFYYDPANPISKTANVDRPVAVFYADKIQGEDSLGYLVTADGLFLSEKMDPIKPQAPPSIFSGLTFNLGSLNTSKSKYAAIHSYPENTDIVVDLAYENPSAFVSGGKDITDPRYVRIKMQHTFIKMPENNFRPRKDDPRVGYFMTERNDQTSINATPYKDMIHRWNLVKKDPSAELSEPVEPIVFWIENTTPYEYRQTIIDAGLKWNDAFEKAGFKNAVQMRVMPDTATWDPGDIRYNVIRWVASAQPVYGAIGPSFVNPRTGQILGADITVEWYSASAVPISEHLYNGLSTAGILQAKNPFALFEENNTGDKDGCVLAQELKSQFATGQTVLEADGASVKDISEMHKQFLTYLILHEMGHTLGLNHNMKATQMLSPLDVNNKELTRKIGLMGSVMDYPAINVALDRNKQGDYYTTRTGPYDLWAIEYGYKPFSEAGEEDGLTKILSRSNEPQLAFGNDGDDMRSPGKGIDPRVNIFDMSNDVMAYAEDRFKLVNQLMGKMLTKYVKPGQSYAELRARYITLNAQRTNMVNAVSRYVGGVYVDRSFPEQKSAAKPYTPVPLAQQKKAIELINKYIFAPNAFEGDYTLLPYMQWQRRGFNQPATGEDFKETSAVLVTQVSALAQILHPATLTRITNTRLYGNQYSAADVMNDLQKGIFDADINGNVNVQRQYLQSTFVKGMAAMLDSPMDDVSKAAARNTLKKIRARLQAATSTNEETKAHRANLIYMIDEAMEVKK</sequence>
<dbReference type="Pfam" id="PF16313">
    <property type="entry name" value="DUF4953"/>
    <property type="match status" value="1"/>
</dbReference>
<proteinExistence type="predicted"/>
<dbReference type="CDD" id="cd04276">
    <property type="entry name" value="ZnMc_MMP_like_2"/>
    <property type="match status" value="1"/>
</dbReference>
<keyword evidence="5" id="KW-0378">Hydrolase</keyword>
<dbReference type="RefSeq" id="WP_369327609.1">
    <property type="nucleotide sequence ID" value="NZ_JAULBC010000001.1"/>
</dbReference>
<dbReference type="Pfam" id="PF17148">
    <property type="entry name" value="DUF5117"/>
    <property type="match status" value="1"/>
</dbReference>
<feature type="domain" description="EcxA zinc-binding" evidence="3">
    <location>
        <begin position="477"/>
        <end position="793"/>
    </location>
</feature>
<keyword evidence="5" id="KW-0645">Protease</keyword>